<keyword evidence="1" id="KW-1133">Transmembrane helix</keyword>
<accession>A0A0Q0U4Q5</accession>
<keyword evidence="1" id="KW-0812">Transmembrane</keyword>
<comment type="caution">
    <text evidence="2">The sequence shown here is derived from an EMBL/GenBank/DDBJ whole genome shotgun (WGS) entry which is preliminary data.</text>
</comment>
<organism evidence="2 3">
    <name type="scientific">Corynebacterium lowii</name>
    <dbReference type="NCBI Taxonomy" id="1544413"/>
    <lineage>
        <taxon>Bacteria</taxon>
        <taxon>Bacillati</taxon>
        <taxon>Actinomycetota</taxon>
        <taxon>Actinomycetes</taxon>
        <taxon>Mycobacteriales</taxon>
        <taxon>Corynebacteriaceae</taxon>
        <taxon>Corynebacterium</taxon>
    </lineage>
</organism>
<dbReference type="Proteomes" id="UP000050488">
    <property type="component" value="Unassembled WGS sequence"/>
</dbReference>
<keyword evidence="3" id="KW-1185">Reference proteome</keyword>
<name>A0A0Q0U4Q5_9CORY</name>
<sequence length="211" mass="23720">MGAAMFFLQWEKLLWAFIFFAVVIALTVFSLRRAPFSRSDNWDQRDIYAHGGWSFTGFMFLVLVSRHFIPQNLTSAAIIGIIVAVASTFLMRDGYRVQASVGRRRAKELLQEEVELSQEQIDAARMHSEVLGVLYTLGAVEGVRVRTRLVTYAMGTSLRKLRPEIQKLREEGLITTSAVDAGDDEERVFLALTPKGLHAYDQASRMMAVGA</sequence>
<dbReference type="SUPFAM" id="SSF46785">
    <property type="entry name" value="Winged helix' DNA-binding domain"/>
    <property type="match status" value="1"/>
</dbReference>
<reference evidence="2 3" key="1">
    <citation type="submission" date="2015-10" db="EMBL/GenBank/DDBJ databases">
        <title>Corynebacteirum lowii and Corynebacterium oculi species nova, derived from human clinical disease and and emended description of Corynebacterium mastiditis.</title>
        <authorList>
            <person name="Bernard K."/>
            <person name="Pacheco A.L."/>
            <person name="Mcdougall C."/>
            <person name="Burtx T."/>
            <person name="Weibe D."/>
            <person name="Tyler S."/>
            <person name="Olson A.B."/>
            <person name="Cnockaert M."/>
            <person name="Eguchi H."/>
            <person name="Kuwahara T."/>
            <person name="Nakayama-Imaohji H."/>
            <person name="Boudewijins M."/>
            <person name="Van Hoecke F."/>
            <person name="Bernier A.-M."/>
            <person name="Vandamme P."/>
        </authorList>
    </citation>
    <scope>NUCLEOTIDE SEQUENCE [LARGE SCALE GENOMIC DNA]</scope>
    <source>
        <strain evidence="2 3">NML 130206</strain>
    </source>
</reference>
<evidence type="ECO:0000256" key="1">
    <source>
        <dbReference type="SAM" id="Phobius"/>
    </source>
</evidence>
<feature type="transmembrane region" description="Helical" evidence="1">
    <location>
        <begin position="75"/>
        <end position="95"/>
    </location>
</feature>
<keyword evidence="1" id="KW-0472">Membrane</keyword>
<dbReference type="PATRIC" id="fig|1544413.3.peg.1160"/>
<evidence type="ECO:0000313" key="2">
    <source>
        <dbReference type="EMBL" id="KQB86942.1"/>
    </source>
</evidence>
<protein>
    <submittedName>
        <fullName evidence="2">Uncharacterized protein</fullName>
    </submittedName>
</protein>
<proteinExistence type="predicted"/>
<dbReference type="InterPro" id="IPR036388">
    <property type="entry name" value="WH-like_DNA-bd_sf"/>
</dbReference>
<feature type="transmembrane region" description="Helical" evidence="1">
    <location>
        <begin position="52"/>
        <end position="69"/>
    </location>
</feature>
<dbReference type="AlphaFoldDB" id="A0A0Q0U4Q5"/>
<gene>
    <name evidence="2" type="ORF">Clow_01153</name>
</gene>
<dbReference type="EMBL" id="LKEV01000002">
    <property type="protein sequence ID" value="KQB86942.1"/>
    <property type="molecule type" value="Genomic_DNA"/>
</dbReference>
<dbReference type="Gene3D" id="1.10.10.10">
    <property type="entry name" value="Winged helix-like DNA-binding domain superfamily/Winged helix DNA-binding domain"/>
    <property type="match status" value="1"/>
</dbReference>
<evidence type="ECO:0000313" key="3">
    <source>
        <dbReference type="Proteomes" id="UP000050488"/>
    </source>
</evidence>
<dbReference type="InterPro" id="IPR036390">
    <property type="entry name" value="WH_DNA-bd_sf"/>
</dbReference>
<feature type="transmembrane region" description="Helical" evidence="1">
    <location>
        <begin position="13"/>
        <end position="31"/>
    </location>
</feature>